<evidence type="ECO:0000313" key="3">
    <source>
        <dbReference type="Proteomes" id="UP000236724"/>
    </source>
</evidence>
<dbReference type="OrthoDB" id="10014348at2"/>
<sequence length="258" mass="30539">MTPFSSHHAQSSPQEIQVWDFFEFITLETNAPGNEQIVAEALEKLISDIESGYFVEWALVQRYEQGEHLQPEEIDQIEDWKQLDKTEGDTIIQIDQRYRPKQNWYDIALEIAPYLVYEPFNTKEAFLHWIAHEGWPTLSEVLNCYGQQLPLPSNCHVWQDIFPANLRYRLDLQACFSEFSGIGSTDELSLLNEIEQERIEWFIRMLRQHRAALRYFDLTLNRLLERLLLPGAEETQFRLLFCQQLHITDTEQSLLDFL</sequence>
<evidence type="ECO:0000313" key="1">
    <source>
        <dbReference type="EMBL" id="SEH04497.1"/>
    </source>
</evidence>
<dbReference type="AlphaFoldDB" id="A0A1H6F2W4"/>
<dbReference type="EMBL" id="FMSV02000056">
    <property type="protein sequence ID" value="SEH04497.1"/>
    <property type="molecule type" value="Genomic_DNA"/>
</dbReference>
<organism evidence="1 3">
    <name type="scientific">Candidatus Venteria ishoeyi</name>
    <dbReference type="NCBI Taxonomy" id="1899563"/>
    <lineage>
        <taxon>Bacteria</taxon>
        <taxon>Pseudomonadati</taxon>
        <taxon>Pseudomonadota</taxon>
        <taxon>Gammaproteobacteria</taxon>
        <taxon>Thiotrichales</taxon>
        <taxon>Thiotrichaceae</taxon>
        <taxon>Venteria</taxon>
    </lineage>
</organism>
<dbReference type="EMBL" id="FMSV02000526">
    <property type="protein sequence ID" value="SEH07200.1"/>
    <property type="molecule type" value="Genomic_DNA"/>
</dbReference>
<accession>A0A1H6F2W4</accession>
<dbReference type="Proteomes" id="UP000236724">
    <property type="component" value="Unassembled WGS sequence"/>
</dbReference>
<reference evidence="1 3" key="1">
    <citation type="submission" date="2016-10" db="EMBL/GenBank/DDBJ databases">
        <authorList>
            <person name="de Groot N.N."/>
        </authorList>
    </citation>
    <scope>NUCLEOTIDE SEQUENCE [LARGE SCALE GENOMIC DNA]</scope>
    <source>
        <strain evidence="1">MBHS1</strain>
    </source>
</reference>
<dbReference type="RefSeq" id="WP_103918552.1">
    <property type="nucleotide sequence ID" value="NZ_FMSV02000056.1"/>
</dbReference>
<proteinExistence type="predicted"/>
<keyword evidence="3" id="KW-1185">Reference proteome</keyword>
<evidence type="ECO:0000313" key="2">
    <source>
        <dbReference type="EMBL" id="SEH07200.1"/>
    </source>
</evidence>
<name>A0A1H6F2W4_9GAMM</name>
<protein>
    <submittedName>
        <fullName evidence="1">Uncharacterized protein</fullName>
    </submittedName>
</protein>
<gene>
    <name evidence="1" type="ORF">MBHS_00343</name>
    <name evidence="2" type="ORF">MBHS_03074</name>
</gene>